<comment type="similarity">
    <text evidence="1">Belongs to the RdRP family.</text>
</comment>
<dbReference type="Proteomes" id="UP000242287">
    <property type="component" value="Unassembled WGS sequence"/>
</dbReference>
<dbReference type="PANTHER" id="PTHR23079:SF14">
    <property type="entry name" value="RNA-DEPENDENT RNA POLYMERASE"/>
    <property type="match status" value="1"/>
</dbReference>
<evidence type="ECO:0000259" key="3">
    <source>
        <dbReference type="Pfam" id="PF05183"/>
    </source>
</evidence>
<feature type="region of interest" description="Disordered" evidence="2">
    <location>
        <begin position="1"/>
        <end position="95"/>
    </location>
</feature>
<keyword evidence="1" id="KW-0694">RNA-binding</keyword>
<feature type="domain" description="RDRP core" evidence="3">
    <location>
        <begin position="325"/>
        <end position="949"/>
    </location>
</feature>
<keyword evidence="5" id="KW-1185">Reference proteome</keyword>
<keyword evidence="1" id="KW-0696">RNA-directed RNA polymerase</keyword>
<evidence type="ECO:0000256" key="2">
    <source>
        <dbReference type="SAM" id="MobiDB-lite"/>
    </source>
</evidence>
<sequence>MHCVEIDNSEGYWGSHPRGAKQYDRSAQRTYSNPTTITTPTSKMKQPMVASPMKESPDAISSFKGYITPSTSSNSSSRHLSPLPSPEKVEPNTPASRSMYIRSAFQRTQSEEAVTFDIPKGPLFQSAVEESQMNVEMRGTDEFDEDEVASMIVADDEVDPSLTPKPRKNVPSQAPTTSTRDSTASSSFFQMPLAVDLPEEIIAYDKNVQKLMDEMHISWGVQYELARGVTADAWNWSDVTREKLEELKGSNAESAYRVANVMRNRTLNKKMNLSIWEELDREQAAILENAGRGLGLMGAWKGKPDWYGGQIQQIARVYKQDSSYRIKLEPMEMTRSHRFARFCGSRRMIQVRIPENLMYEMQETRNYLCKMFVLCGRVFVPVLAKEGSIYMIETNIRSYRDPQAECGDQHRKSFSQFINWHNPMALNKSQPISKWSARFALGVSTSIPVLEFQEDHIVFIPDEVATGWDKRIKPPSEKIMTDGCGFINRAAMMEITRRMKYATRPTAVQGRIGGAKGLWILDPHHDTDNIPKIWIRDSQNKIKYPNLNERSHRIFELLCASQPSPPIALSQQTILNLYFNSVPESTLTQLLVEGIAEEARPLMDWTQPMPCLWSAINKFGRVAGSRAQRIAAGKSRALGLVRREWGRDGLVKDDAGDMEEDGTPGVYTGRNEFSGIPHGLYELVLELLQAGFHPTKLELLREKIRYMISEVIKCAIEKYHIPLSESLNAFVIPDPLGVLKENQIYYRSSQPLKDPETETLFSVLQGEVLVGRYPVRLSSDIQKVTAVDIPELYEWSDVVIVPIKGDRSPASVLSGGDYDGDELFIIRESCLVKYFQSKPLVPEPKNLQQECFEVNAETLDAFSERSILLSKPVVQQQFQEVLLSGLNDAKVGIYSGFHDQAIIKLGYDHPETIRLAYMFNIILDSGKTGLRLKRNVFDKHRNKYNNSDDDHSRPSKDDPFILRRLIAAGQDQGDQLLREYDHSEEKYPNHPDNDLLAPLRQARDKAAIFQKERKDSIFVDELTAIQRRVDNVKAEWFKCCKNLRKEEQEPVASKRRSKKVRYTRNTNQDDPMLHVSRLYAEDIPGVVFTPNLEEIKASYAFQLSRRFAFAMAFQTLCNIKARACADGFASSTRMFDELKSIGPAGLKALEASREEANSF</sequence>
<dbReference type="Pfam" id="PF05183">
    <property type="entry name" value="RdRP"/>
    <property type="match status" value="1"/>
</dbReference>
<reference evidence="4 5" key="1">
    <citation type="submission" date="2014-02" db="EMBL/GenBank/DDBJ databases">
        <title>Transposable element dynamics among asymbiotic and ectomycorrhizal Amanita fungi.</title>
        <authorList>
            <consortium name="DOE Joint Genome Institute"/>
            <person name="Hess J."/>
            <person name="Skrede I."/>
            <person name="Wolfe B."/>
            <person name="LaButti K."/>
            <person name="Ohm R.A."/>
            <person name="Grigoriev I.V."/>
            <person name="Pringle A."/>
        </authorList>
    </citation>
    <scope>NUCLEOTIDE SEQUENCE [LARGE SCALE GENOMIC DNA]</scope>
    <source>
        <strain evidence="4 5">SKay4041</strain>
    </source>
</reference>
<protein>
    <recommendedName>
        <fullName evidence="1">RNA-dependent RNA polymerase</fullName>
        <ecNumber evidence="1">2.7.7.48</ecNumber>
    </recommendedName>
</protein>
<dbReference type="PANTHER" id="PTHR23079">
    <property type="entry name" value="RNA-DEPENDENT RNA POLYMERASE"/>
    <property type="match status" value="1"/>
</dbReference>
<gene>
    <name evidence="4" type="ORF">AMATHDRAFT_64002</name>
</gene>
<evidence type="ECO:0000256" key="1">
    <source>
        <dbReference type="RuleBase" id="RU363098"/>
    </source>
</evidence>
<dbReference type="GO" id="GO:0003968">
    <property type="term" value="F:RNA-directed RNA polymerase activity"/>
    <property type="evidence" value="ECO:0007669"/>
    <property type="project" value="UniProtKB-KW"/>
</dbReference>
<proteinExistence type="inferred from homology"/>
<dbReference type="GO" id="GO:0003723">
    <property type="term" value="F:RNA binding"/>
    <property type="evidence" value="ECO:0007669"/>
    <property type="project" value="UniProtKB-KW"/>
</dbReference>
<dbReference type="STRING" id="703135.A0A2A9NN02"/>
<dbReference type="InterPro" id="IPR057596">
    <property type="entry name" value="RDRP_core"/>
</dbReference>
<organism evidence="4 5">
    <name type="scientific">Amanita thiersii Skay4041</name>
    <dbReference type="NCBI Taxonomy" id="703135"/>
    <lineage>
        <taxon>Eukaryota</taxon>
        <taxon>Fungi</taxon>
        <taxon>Dikarya</taxon>
        <taxon>Basidiomycota</taxon>
        <taxon>Agaricomycotina</taxon>
        <taxon>Agaricomycetes</taxon>
        <taxon>Agaricomycetidae</taxon>
        <taxon>Agaricales</taxon>
        <taxon>Pluteineae</taxon>
        <taxon>Amanitaceae</taxon>
        <taxon>Amanita</taxon>
    </lineage>
</organism>
<feature type="compositionally biased region" description="Low complexity" evidence="2">
    <location>
        <begin position="176"/>
        <end position="185"/>
    </location>
</feature>
<feature type="region of interest" description="Disordered" evidence="2">
    <location>
        <begin position="156"/>
        <end position="185"/>
    </location>
</feature>
<evidence type="ECO:0000313" key="5">
    <source>
        <dbReference type="Proteomes" id="UP000242287"/>
    </source>
</evidence>
<accession>A0A2A9NN02</accession>
<keyword evidence="1" id="KW-0548">Nucleotidyltransferase</keyword>
<dbReference type="InterPro" id="IPR007855">
    <property type="entry name" value="RDRP"/>
</dbReference>
<name>A0A2A9NN02_9AGAR</name>
<feature type="compositionally biased region" description="Low complexity" evidence="2">
    <location>
        <begin position="68"/>
        <end position="82"/>
    </location>
</feature>
<dbReference type="EMBL" id="KZ302041">
    <property type="protein sequence ID" value="PFH49062.1"/>
    <property type="molecule type" value="Genomic_DNA"/>
</dbReference>
<evidence type="ECO:0000313" key="4">
    <source>
        <dbReference type="EMBL" id="PFH49062.1"/>
    </source>
</evidence>
<comment type="catalytic activity">
    <reaction evidence="1">
        <text>RNA(n) + a ribonucleoside 5'-triphosphate = RNA(n+1) + diphosphate</text>
        <dbReference type="Rhea" id="RHEA:21248"/>
        <dbReference type="Rhea" id="RHEA-COMP:14527"/>
        <dbReference type="Rhea" id="RHEA-COMP:17342"/>
        <dbReference type="ChEBI" id="CHEBI:33019"/>
        <dbReference type="ChEBI" id="CHEBI:61557"/>
        <dbReference type="ChEBI" id="CHEBI:140395"/>
        <dbReference type="EC" id="2.7.7.48"/>
    </reaction>
</comment>
<dbReference type="GO" id="GO:0030422">
    <property type="term" value="P:siRNA processing"/>
    <property type="evidence" value="ECO:0007669"/>
    <property type="project" value="TreeGrafter"/>
</dbReference>
<dbReference type="OrthoDB" id="10055769at2759"/>
<dbReference type="AlphaFoldDB" id="A0A2A9NN02"/>
<dbReference type="EC" id="2.7.7.48" evidence="1"/>
<dbReference type="GO" id="GO:0031380">
    <property type="term" value="C:nuclear RNA-directed RNA polymerase complex"/>
    <property type="evidence" value="ECO:0007669"/>
    <property type="project" value="TreeGrafter"/>
</dbReference>
<keyword evidence="1" id="KW-0808">Transferase</keyword>